<proteinExistence type="inferred from homology"/>
<feature type="compositionally biased region" description="Polar residues" evidence="12">
    <location>
        <begin position="295"/>
        <end position="304"/>
    </location>
</feature>
<comment type="cofactor">
    <cofactor evidence="1">
        <name>Cu(2+)</name>
        <dbReference type="ChEBI" id="CHEBI:29036"/>
    </cofactor>
</comment>
<keyword evidence="10" id="KW-0325">Glycoprotein</keyword>
<feature type="signal peptide" evidence="13">
    <location>
        <begin position="1"/>
        <end position="18"/>
    </location>
</feature>
<evidence type="ECO:0000256" key="6">
    <source>
        <dbReference type="ARBA" id="ARBA00023002"/>
    </source>
</evidence>
<evidence type="ECO:0000313" key="14">
    <source>
        <dbReference type="EMBL" id="VWO99732.1"/>
    </source>
</evidence>
<evidence type="ECO:0000256" key="1">
    <source>
        <dbReference type="ARBA" id="ARBA00001973"/>
    </source>
</evidence>
<dbReference type="GO" id="GO:0004497">
    <property type="term" value="F:monooxygenase activity"/>
    <property type="evidence" value="ECO:0007669"/>
    <property type="project" value="UniProtKB-KW"/>
</dbReference>
<evidence type="ECO:0000256" key="4">
    <source>
        <dbReference type="ARBA" id="ARBA00022723"/>
    </source>
</evidence>
<keyword evidence="5 13" id="KW-0732">Signal</keyword>
<comment type="similarity">
    <text evidence="11">Belongs to the polysaccharide monooxygenase AA14 family.</text>
</comment>
<evidence type="ECO:0000256" key="8">
    <source>
        <dbReference type="ARBA" id="ARBA00023033"/>
    </source>
</evidence>
<keyword evidence="3" id="KW-0964">Secreted</keyword>
<evidence type="ECO:0000256" key="12">
    <source>
        <dbReference type="SAM" id="MobiDB-lite"/>
    </source>
</evidence>
<organism evidence="14">
    <name type="scientific">Ganoderma boninense</name>
    <dbReference type="NCBI Taxonomy" id="34458"/>
    <lineage>
        <taxon>Eukaryota</taxon>
        <taxon>Fungi</taxon>
        <taxon>Dikarya</taxon>
        <taxon>Basidiomycota</taxon>
        <taxon>Agaricomycotina</taxon>
        <taxon>Agaricomycetes</taxon>
        <taxon>Polyporales</taxon>
        <taxon>Polyporaceae</taxon>
        <taxon>Ganoderma</taxon>
    </lineage>
</organism>
<gene>
    <name evidence="14" type="primary">A4KCQ2</name>
</gene>
<dbReference type="InterPro" id="IPR054497">
    <property type="entry name" value="LPMO_AA14"/>
</dbReference>
<dbReference type="GO" id="GO:0046872">
    <property type="term" value="F:metal ion binding"/>
    <property type="evidence" value="ECO:0007669"/>
    <property type="project" value="UniProtKB-KW"/>
</dbReference>
<dbReference type="GO" id="GO:0005576">
    <property type="term" value="C:extracellular region"/>
    <property type="evidence" value="ECO:0007669"/>
    <property type="project" value="UniProtKB-SubCell"/>
</dbReference>
<evidence type="ECO:0000256" key="7">
    <source>
        <dbReference type="ARBA" id="ARBA00023008"/>
    </source>
</evidence>
<evidence type="ECO:0000256" key="13">
    <source>
        <dbReference type="SAM" id="SignalP"/>
    </source>
</evidence>
<evidence type="ECO:0000256" key="9">
    <source>
        <dbReference type="ARBA" id="ARBA00023157"/>
    </source>
</evidence>
<protein>
    <submittedName>
        <fullName evidence="14">IclR family regulatory protein</fullName>
    </submittedName>
</protein>
<accession>A0A5K1K470</accession>
<dbReference type="AlphaFoldDB" id="A0A5K1K470"/>
<name>A0A5K1K470_9APHY</name>
<evidence type="ECO:0000256" key="2">
    <source>
        <dbReference type="ARBA" id="ARBA00004613"/>
    </source>
</evidence>
<keyword evidence="7" id="KW-0186">Copper</keyword>
<keyword evidence="4" id="KW-0479">Metal-binding</keyword>
<dbReference type="Pfam" id="PF22810">
    <property type="entry name" value="LPMO_AA14"/>
    <property type="match status" value="1"/>
</dbReference>
<keyword evidence="8" id="KW-0503">Monooxygenase</keyword>
<keyword evidence="9" id="KW-1015">Disulfide bond</keyword>
<evidence type="ECO:0000256" key="5">
    <source>
        <dbReference type="ARBA" id="ARBA00022729"/>
    </source>
</evidence>
<dbReference type="EMBL" id="LR727856">
    <property type="protein sequence ID" value="VWO99732.1"/>
    <property type="molecule type" value="Genomic_DNA"/>
</dbReference>
<evidence type="ECO:0000256" key="3">
    <source>
        <dbReference type="ARBA" id="ARBA00022525"/>
    </source>
</evidence>
<evidence type="ECO:0000256" key="10">
    <source>
        <dbReference type="ARBA" id="ARBA00023180"/>
    </source>
</evidence>
<feature type="compositionally biased region" description="Low complexity" evidence="12">
    <location>
        <begin position="313"/>
        <end position="322"/>
    </location>
</feature>
<comment type="subcellular location">
    <subcellularLocation>
        <location evidence="2">Secreted</location>
    </subcellularLocation>
</comment>
<keyword evidence="6" id="KW-0560">Oxidoreductase</keyword>
<sequence length="526" mass="54305">MLSATLLALAGSLPLASAHIALFHPSMYGFNVTQQTFPYDNRPVAPLMNMNFNQWWFHGHLDYPPNAGDVFELPAGKPATTELSCDKGETSFFASSPGGNVQDGNNPCSGGTFPSGAMHTTGFDDLKGCALAIAYESDVTKIQPEDFTVFSVNQTCVWTRFTDFQVPERMPPCPPGGCHCAWFWIHSPDSGGEQNYMNGFKCNITGSTSNVALAKPQLPRRCGADPTNGKPDAAPGNCTYGAKQPFYWFQTERNNMFEGTYSPPFYTDLYNFKDGAQNDIFQDSYPQGLPPPSPNSTFVPTPNLGNGIGDGSSAGSNSSASVASTSTAIPSSASTSTTESFSATLSAVSSSSALPSSSNYQGSAGLQLSTASATESLPTSSTASSISSVDGTPSASIPESTSIVLSTSVVLSTVVVTVTAASPSSTSFTQSRNPGSSALSFSTGVIASSASSSLPLSASVPVATGSAAGTTVASQAQSSTVPPAATTIILNFPTGGAGQTNSTTVLMATASSVSRRTGILAARENW</sequence>
<reference evidence="14" key="1">
    <citation type="submission" date="2019-10" db="EMBL/GenBank/DDBJ databases">
        <authorList>
            <person name="Nor Muhammad N."/>
        </authorList>
    </citation>
    <scope>NUCLEOTIDE SEQUENCE</scope>
</reference>
<feature type="region of interest" description="Disordered" evidence="12">
    <location>
        <begin position="280"/>
        <end position="322"/>
    </location>
</feature>
<evidence type="ECO:0000256" key="11">
    <source>
        <dbReference type="ARBA" id="ARBA00046340"/>
    </source>
</evidence>
<feature type="chain" id="PRO_5023906632" evidence="13">
    <location>
        <begin position="19"/>
        <end position="526"/>
    </location>
</feature>